<dbReference type="SUPFAM" id="SSF54506">
    <property type="entry name" value="Diaminopimelate epimerase-like"/>
    <property type="match status" value="1"/>
</dbReference>
<dbReference type="GO" id="GO:0005737">
    <property type="term" value="C:cytoplasm"/>
    <property type="evidence" value="ECO:0007669"/>
    <property type="project" value="TreeGrafter"/>
</dbReference>
<evidence type="ECO:0008006" key="3">
    <source>
        <dbReference type="Google" id="ProtNLM"/>
    </source>
</evidence>
<keyword evidence="2" id="KW-1185">Reference proteome</keyword>
<dbReference type="Pfam" id="PF02567">
    <property type="entry name" value="PhzC-PhzF"/>
    <property type="match status" value="2"/>
</dbReference>
<dbReference type="OrthoDB" id="75169at2759"/>
<reference evidence="2" key="2">
    <citation type="submission" date="2013-04" db="EMBL/GenBank/DDBJ databases">
        <title>Genomic mechanisms accounting for the adaptation to parasitism in nematode-trapping fungi.</title>
        <authorList>
            <person name="Ahren D.G."/>
        </authorList>
    </citation>
    <scope>NUCLEOTIDE SEQUENCE [LARGE SCALE GENOMIC DNA]</scope>
    <source>
        <strain evidence="2">CBS 200.50</strain>
    </source>
</reference>
<dbReference type="Gene3D" id="3.10.310.10">
    <property type="entry name" value="Diaminopimelate Epimerase, Chain A, domain 1"/>
    <property type="match status" value="2"/>
</dbReference>
<comment type="caution">
    <text evidence="1">The sequence shown here is derived from an EMBL/GenBank/DDBJ whole genome shotgun (WGS) entry which is preliminary data.</text>
</comment>
<dbReference type="Proteomes" id="UP000015100">
    <property type="component" value="Unassembled WGS sequence"/>
</dbReference>
<dbReference type="eggNOG" id="KOG3033">
    <property type="taxonomic scope" value="Eukaryota"/>
</dbReference>
<dbReference type="HOGENOM" id="CLU_048756_1_0_1"/>
<evidence type="ECO:0000313" key="2">
    <source>
        <dbReference type="Proteomes" id="UP000015100"/>
    </source>
</evidence>
<dbReference type="InterPro" id="IPR003719">
    <property type="entry name" value="Phenazine_PhzF-like"/>
</dbReference>
<dbReference type="GO" id="GO:0016853">
    <property type="term" value="F:isomerase activity"/>
    <property type="evidence" value="ECO:0007669"/>
    <property type="project" value="TreeGrafter"/>
</dbReference>
<dbReference type="STRING" id="1284197.S8AR83"/>
<dbReference type="EMBL" id="AQGS01000017">
    <property type="protein sequence ID" value="EPS45339.1"/>
    <property type="molecule type" value="Genomic_DNA"/>
</dbReference>
<sequence length="351" mass="37828">MPRLTYVTLDVFTTTPMVAGNPLAIVTIPADVTLTKTQEHQIAREFGYSETVFIYPLATPQDDLLSATVLKSKPDLTRISIWTVLQELPFAGHPTVGTGWYLSSTGEERYTGEFKLLIPAGVLQISKPAGSSSGGRVTVDTPHKITLWERRIPTKRIGEIIGLPYTYFENDEGKIFATREVVRDGVPVISIVDGVSYGLAEFASVTVLGALNVGRKGVTLDMAADVGGTVPPGGRPFIGCYCYTVLGDRVMGGKGKVEVRTRMFFDGDQEDPATGSAACALASYLAIVRGGVETGVDEWEFEVTQGVEMGRKSDIGVRIELEKAVEGQARTVKKVFLDGDAVKVMEGVLTV</sequence>
<reference evidence="1 2" key="1">
    <citation type="journal article" date="2013" name="PLoS Genet.">
        <title>Genomic mechanisms accounting for the adaptation to parasitism in nematode-trapping fungi.</title>
        <authorList>
            <person name="Meerupati T."/>
            <person name="Andersson K.M."/>
            <person name="Friman E."/>
            <person name="Kumar D."/>
            <person name="Tunlid A."/>
            <person name="Ahren D."/>
        </authorList>
    </citation>
    <scope>NUCLEOTIDE SEQUENCE [LARGE SCALE GENOMIC DNA]</scope>
    <source>
        <strain evidence="1 2">CBS 200.50</strain>
    </source>
</reference>
<proteinExistence type="predicted"/>
<evidence type="ECO:0000313" key="1">
    <source>
        <dbReference type="EMBL" id="EPS45339.1"/>
    </source>
</evidence>
<dbReference type="PANTHER" id="PTHR13774:SF32">
    <property type="entry name" value="ANTISENSE-ENHANCING SEQUENCE 1"/>
    <property type="match status" value="1"/>
</dbReference>
<name>S8AR83_DACHA</name>
<organism evidence="1 2">
    <name type="scientific">Dactylellina haptotyla (strain CBS 200.50)</name>
    <name type="common">Nematode-trapping fungus</name>
    <name type="synonym">Monacrosporium haptotylum</name>
    <dbReference type="NCBI Taxonomy" id="1284197"/>
    <lineage>
        <taxon>Eukaryota</taxon>
        <taxon>Fungi</taxon>
        <taxon>Dikarya</taxon>
        <taxon>Ascomycota</taxon>
        <taxon>Pezizomycotina</taxon>
        <taxon>Orbiliomycetes</taxon>
        <taxon>Orbiliales</taxon>
        <taxon>Orbiliaceae</taxon>
        <taxon>Dactylellina</taxon>
    </lineage>
</organism>
<gene>
    <name evidence="1" type="ORF">H072_685</name>
</gene>
<protein>
    <recommendedName>
        <fullName evidence="3">Diaminopimelate epimerase-like protein</fullName>
    </recommendedName>
</protein>
<dbReference type="OMA" id="RLVKRTM"/>
<accession>S8AR83</accession>
<dbReference type="PANTHER" id="PTHR13774">
    <property type="entry name" value="PHENAZINE BIOSYNTHESIS PROTEIN"/>
    <property type="match status" value="1"/>
</dbReference>
<dbReference type="AlphaFoldDB" id="S8AR83"/>